<name>A0A0C3L7Z2_9AGAM</name>
<evidence type="ECO:0000259" key="1">
    <source>
        <dbReference type="Pfam" id="PF12937"/>
    </source>
</evidence>
<dbReference type="AlphaFoldDB" id="A0A0C3L7Z2"/>
<sequence length="579" mass="64343">MNPATAVAAESAINTLLQSINDENKSALEAMRHIKGTKIYTGTLAHVDNYAGAVKSTLETIQRQLLEKISALHTEHNKMIPLHQLPIEIFIQIITRALEPFQIRRGFGPTHLGRLVALCEVCKRWSDVINSTPSLWATIDILDPSAMTFTAISRSANHPLNVIGAPPYGSVRSASRLPDRCNEFTSTAMAHSTRWRSIELVVPASEEVHAIMKAAAPHLQSLEVKSMVQSRVHFQNEGIMFQETVSQLHRLGLHGVAIPWKSNILRDLRYLSISDLDEFAPSCEETLEIIRACPGLVEVGLSLKLVAPVETTKKGTPFTLAELRSMSLSLNPSWTLALLEALHMPSAQSISLDLDFNSDSGQLLPCVIRSAHTLFSTVIDTQYQLLITVSYNNCLTWAYQPSGTYRRGREFEITVRNKPASETLEEFLVGHSSARFTPEFIEIDLDLPFDLDLLPFLKKLDGVDRISNIMASGCDLDPLFTYMSNATRNDEWGFPKLEGLTIYDCDYDSSRLLSMIGARYGLEEVVGSDISGGRQDLPPPLKWITVSHVPGEADKDTLSLVQDILGPDCFEFDEDVERP</sequence>
<gene>
    <name evidence="2" type="ORF">M407DRAFT_21007</name>
</gene>
<reference evidence="3" key="2">
    <citation type="submission" date="2015-01" db="EMBL/GenBank/DDBJ databases">
        <title>Evolutionary Origins and Diversification of the Mycorrhizal Mutualists.</title>
        <authorList>
            <consortium name="DOE Joint Genome Institute"/>
            <consortium name="Mycorrhizal Genomics Consortium"/>
            <person name="Kohler A."/>
            <person name="Kuo A."/>
            <person name="Nagy L.G."/>
            <person name="Floudas D."/>
            <person name="Copeland A."/>
            <person name="Barry K.W."/>
            <person name="Cichocki N."/>
            <person name="Veneault-Fourrey C."/>
            <person name="LaButti K."/>
            <person name="Lindquist E.A."/>
            <person name="Lipzen A."/>
            <person name="Lundell T."/>
            <person name="Morin E."/>
            <person name="Murat C."/>
            <person name="Riley R."/>
            <person name="Ohm R."/>
            <person name="Sun H."/>
            <person name="Tunlid A."/>
            <person name="Henrissat B."/>
            <person name="Grigoriev I.V."/>
            <person name="Hibbett D.S."/>
            <person name="Martin F."/>
        </authorList>
    </citation>
    <scope>NUCLEOTIDE SEQUENCE [LARGE SCALE GENOMIC DNA]</scope>
    <source>
        <strain evidence="3">MUT 4182</strain>
    </source>
</reference>
<proteinExistence type="predicted"/>
<feature type="domain" description="F-box" evidence="1">
    <location>
        <begin position="83"/>
        <end position="141"/>
    </location>
</feature>
<protein>
    <recommendedName>
        <fullName evidence="1">F-box domain-containing protein</fullName>
    </recommendedName>
</protein>
<dbReference type="EMBL" id="KN822977">
    <property type="protein sequence ID" value="KIO29953.1"/>
    <property type="molecule type" value="Genomic_DNA"/>
</dbReference>
<keyword evidence="3" id="KW-1185">Reference proteome</keyword>
<evidence type="ECO:0000313" key="3">
    <source>
        <dbReference type="Proteomes" id="UP000054248"/>
    </source>
</evidence>
<dbReference type="Gene3D" id="1.20.1280.50">
    <property type="match status" value="1"/>
</dbReference>
<dbReference type="HOGENOM" id="CLU_519910_0_0_1"/>
<dbReference type="Proteomes" id="UP000054248">
    <property type="component" value="Unassembled WGS sequence"/>
</dbReference>
<dbReference type="SUPFAM" id="SSF81383">
    <property type="entry name" value="F-box domain"/>
    <property type="match status" value="1"/>
</dbReference>
<evidence type="ECO:0000313" key="2">
    <source>
        <dbReference type="EMBL" id="KIO29953.1"/>
    </source>
</evidence>
<organism evidence="2 3">
    <name type="scientific">Tulasnella calospora MUT 4182</name>
    <dbReference type="NCBI Taxonomy" id="1051891"/>
    <lineage>
        <taxon>Eukaryota</taxon>
        <taxon>Fungi</taxon>
        <taxon>Dikarya</taxon>
        <taxon>Basidiomycota</taxon>
        <taxon>Agaricomycotina</taxon>
        <taxon>Agaricomycetes</taxon>
        <taxon>Cantharellales</taxon>
        <taxon>Tulasnellaceae</taxon>
        <taxon>Tulasnella</taxon>
    </lineage>
</organism>
<dbReference type="OrthoDB" id="3365698at2759"/>
<dbReference type="InterPro" id="IPR036047">
    <property type="entry name" value="F-box-like_dom_sf"/>
</dbReference>
<dbReference type="InterPro" id="IPR001810">
    <property type="entry name" value="F-box_dom"/>
</dbReference>
<reference evidence="2 3" key="1">
    <citation type="submission" date="2014-04" db="EMBL/GenBank/DDBJ databases">
        <authorList>
            <consortium name="DOE Joint Genome Institute"/>
            <person name="Kuo A."/>
            <person name="Girlanda M."/>
            <person name="Perotto S."/>
            <person name="Kohler A."/>
            <person name="Nagy L.G."/>
            <person name="Floudas D."/>
            <person name="Copeland A."/>
            <person name="Barry K.W."/>
            <person name="Cichocki N."/>
            <person name="Veneault-Fourrey C."/>
            <person name="LaButti K."/>
            <person name="Lindquist E.A."/>
            <person name="Lipzen A."/>
            <person name="Lundell T."/>
            <person name="Morin E."/>
            <person name="Murat C."/>
            <person name="Sun H."/>
            <person name="Tunlid A."/>
            <person name="Henrissat B."/>
            <person name="Grigoriev I.V."/>
            <person name="Hibbett D.S."/>
            <person name="Martin F."/>
            <person name="Nordberg H.P."/>
            <person name="Cantor M.N."/>
            <person name="Hua S.X."/>
        </authorList>
    </citation>
    <scope>NUCLEOTIDE SEQUENCE [LARGE SCALE GENOMIC DNA]</scope>
    <source>
        <strain evidence="2 3">MUT 4182</strain>
    </source>
</reference>
<accession>A0A0C3L7Z2</accession>
<dbReference type="Pfam" id="PF12937">
    <property type="entry name" value="F-box-like"/>
    <property type="match status" value="1"/>
</dbReference>
<dbReference type="STRING" id="1051891.A0A0C3L7Z2"/>